<keyword evidence="5" id="KW-1185">Reference proteome</keyword>
<dbReference type="Proteomes" id="UP001552427">
    <property type="component" value="Unassembled WGS sequence"/>
</dbReference>
<dbReference type="SUPFAM" id="SSF56059">
    <property type="entry name" value="Glutathione synthetase ATP-binding domain-like"/>
    <property type="match status" value="1"/>
</dbReference>
<accession>A0ABV3HG16</accession>
<dbReference type="EMBL" id="JBFARM010000014">
    <property type="protein sequence ID" value="MEV4291462.1"/>
    <property type="molecule type" value="Genomic_DNA"/>
</dbReference>
<dbReference type="RefSeq" id="WP_364460078.1">
    <property type="nucleotide sequence ID" value="NZ_JBFARM010000014.1"/>
</dbReference>
<dbReference type="InterPro" id="IPR011761">
    <property type="entry name" value="ATP-grasp"/>
</dbReference>
<dbReference type="Pfam" id="PF15632">
    <property type="entry name" value="ATPgrasp_Ter"/>
    <property type="match status" value="1"/>
</dbReference>
<evidence type="ECO:0000313" key="5">
    <source>
        <dbReference type="Proteomes" id="UP001552427"/>
    </source>
</evidence>
<keyword evidence="1" id="KW-0067">ATP-binding</keyword>
<feature type="region of interest" description="Disordered" evidence="2">
    <location>
        <begin position="132"/>
        <end position="164"/>
    </location>
</feature>
<comment type="caution">
    <text evidence="4">The sequence shown here is derived from an EMBL/GenBank/DDBJ whole genome shotgun (WGS) entry which is preliminary data.</text>
</comment>
<proteinExistence type="predicted"/>
<protein>
    <submittedName>
        <fullName evidence="4">ATP-grasp domain-containing protein</fullName>
    </submittedName>
</protein>
<feature type="compositionally biased region" description="Low complexity" evidence="2">
    <location>
        <begin position="147"/>
        <end position="162"/>
    </location>
</feature>
<feature type="domain" description="ATP-grasp" evidence="3">
    <location>
        <begin position="270"/>
        <end position="327"/>
    </location>
</feature>
<sequence>MRALIVETGFSRGALAAVRALAAAGWEVGVGAPAGAGLASSSRYRRRRHLVPAAHEDRDAFLAAVRRAVRDHGYDVVFGAGEAEVLALSLLRDQVGAIVPHAGHRQVVRAIDKQELSEAAESVGILTSRALDPSALDPSAPDPSAPDPSALNPSAPDPSALAGERPPLVVKSRLHAHPERPGAPPRIDTLVVPGPEAARRRVDEVRRLGGEPRVEEFHEGRLMAYAAVTAVGGRVVCDCMQVASRIWPPGAGASCRAETVRVDPAISDRAARLLAALGWFGLAQLQFVVPEDGRPRLIDLNGRFYGSMALATAAGANLPAAWAALAVGHDVPPTRARPGVRYQWLEGDLRRAAVERRRGLLLDLAGTLRFAAGAVHSTLSLRDPAPALARIRAMAAARVR</sequence>
<keyword evidence="1" id="KW-0547">Nucleotide-binding</keyword>
<evidence type="ECO:0000256" key="1">
    <source>
        <dbReference type="PROSITE-ProRule" id="PRU00409"/>
    </source>
</evidence>
<dbReference type="Gene3D" id="3.30.470.20">
    <property type="entry name" value="ATP-grasp fold, B domain"/>
    <property type="match status" value="1"/>
</dbReference>
<dbReference type="PROSITE" id="PS50975">
    <property type="entry name" value="ATP_GRASP"/>
    <property type="match status" value="1"/>
</dbReference>
<name>A0ABV3HG16_9ACTN</name>
<gene>
    <name evidence="4" type="ORF">AB0K40_38660</name>
</gene>
<evidence type="ECO:0000256" key="2">
    <source>
        <dbReference type="SAM" id="MobiDB-lite"/>
    </source>
</evidence>
<evidence type="ECO:0000259" key="3">
    <source>
        <dbReference type="PROSITE" id="PS50975"/>
    </source>
</evidence>
<organism evidence="4 5">
    <name type="scientific">Nonomuraea bangladeshensis</name>
    <dbReference type="NCBI Taxonomy" id="404385"/>
    <lineage>
        <taxon>Bacteria</taxon>
        <taxon>Bacillati</taxon>
        <taxon>Actinomycetota</taxon>
        <taxon>Actinomycetes</taxon>
        <taxon>Streptosporangiales</taxon>
        <taxon>Streptosporangiaceae</taxon>
        <taxon>Nonomuraea</taxon>
    </lineage>
</organism>
<reference evidence="4 5" key="1">
    <citation type="submission" date="2024-06" db="EMBL/GenBank/DDBJ databases">
        <title>The Natural Products Discovery Center: Release of the First 8490 Sequenced Strains for Exploring Actinobacteria Biosynthetic Diversity.</title>
        <authorList>
            <person name="Kalkreuter E."/>
            <person name="Kautsar S.A."/>
            <person name="Yang D."/>
            <person name="Bader C.D."/>
            <person name="Teijaro C.N."/>
            <person name="Fluegel L."/>
            <person name="Davis C.M."/>
            <person name="Simpson J.R."/>
            <person name="Lauterbach L."/>
            <person name="Steele A.D."/>
            <person name="Gui C."/>
            <person name="Meng S."/>
            <person name="Li G."/>
            <person name="Viehrig K."/>
            <person name="Ye F."/>
            <person name="Su P."/>
            <person name="Kiefer A.F."/>
            <person name="Nichols A."/>
            <person name="Cepeda A.J."/>
            <person name="Yan W."/>
            <person name="Fan B."/>
            <person name="Jiang Y."/>
            <person name="Adhikari A."/>
            <person name="Zheng C.-J."/>
            <person name="Schuster L."/>
            <person name="Cowan T.M."/>
            <person name="Smanski M.J."/>
            <person name="Chevrette M.G."/>
            <person name="De Carvalho L.P.S."/>
            <person name="Shen B."/>
        </authorList>
    </citation>
    <scope>NUCLEOTIDE SEQUENCE [LARGE SCALE GENOMIC DNA]</scope>
    <source>
        <strain evidence="4 5">NPDC049574</strain>
    </source>
</reference>
<evidence type="ECO:0000313" key="4">
    <source>
        <dbReference type="EMBL" id="MEV4291462.1"/>
    </source>
</evidence>